<reference evidence="1" key="1">
    <citation type="journal article" date="2014" name="Int. J. Syst. Evol. Microbiol.">
        <title>Complete genome sequence of Corynebacterium casei LMG S-19264T (=DSM 44701T), isolated from a smear-ripened cheese.</title>
        <authorList>
            <consortium name="US DOE Joint Genome Institute (JGI-PGF)"/>
            <person name="Walter F."/>
            <person name="Albersmeier A."/>
            <person name="Kalinowski J."/>
            <person name="Ruckert C."/>
        </authorList>
    </citation>
    <scope>NUCLEOTIDE SEQUENCE</scope>
    <source>
        <strain evidence="1">CGMCC 1.15763</strain>
    </source>
</reference>
<sequence>MKKQRSFQYKDQNPKYYRITYDIPIYWKQEISKEQAIDVYGKEYISKNGVLEKDFFLFDDYYTYRFWFGTYLTLEEYSEFDDSLIFGNSTIIKKHKSFLKTHKNKIIDYNWLKKQTPPKVWDIFNFQQKNKPILFIIDKDEFTKDSIVLRNVMYHGEVIE</sequence>
<protein>
    <submittedName>
        <fullName evidence="1">Uncharacterized protein</fullName>
    </submittedName>
</protein>
<evidence type="ECO:0000313" key="1">
    <source>
        <dbReference type="EMBL" id="GGG90993.1"/>
    </source>
</evidence>
<comment type="caution">
    <text evidence="1">The sequence shown here is derived from an EMBL/GenBank/DDBJ whole genome shotgun (WGS) entry which is preliminary data.</text>
</comment>
<keyword evidence="2" id="KW-1185">Reference proteome</keyword>
<accession>A0A917HUD7</accession>
<name>A0A917HUD7_9FLAO</name>
<proteinExistence type="predicted"/>
<gene>
    <name evidence="1" type="ORF">GCM10011416_04400</name>
</gene>
<evidence type="ECO:0000313" key="2">
    <source>
        <dbReference type="Proteomes" id="UP000633278"/>
    </source>
</evidence>
<reference evidence="1" key="2">
    <citation type="submission" date="2020-09" db="EMBL/GenBank/DDBJ databases">
        <authorList>
            <person name="Sun Q."/>
            <person name="Zhou Y."/>
        </authorList>
    </citation>
    <scope>NUCLEOTIDE SEQUENCE</scope>
    <source>
        <strain evidence="1">CGMCC 1.15763</strain>
    </source>
</reference>
<dbReference type="Proteomes" id="UP000633278">
    <property type="component" value="Unassembled WGS sequence"/>
</dbReference>
<dbReference type="EMBL" id="BMJW01000001">
    <property type="protein sequence ID" value="GGG90993.1"/>
    <property type="molecule type" value="Genomic_DNA"/>
</dbReference>
<organism evidence="1 2">
    <name type="scientific">Polaribacter pacificus</name>
    <dbReference type="NCBI Taxonomy" id="1775173"/>
    <lineage>
        <taxon>Bacteria</taxon>
        <taxon>Pseudomonadati</taxon>
        <taxon>Bacteroidota</taxon>
        <taxon>Flavobacteriia</taxon>
        <taxon>Flavobacteriales</taxon>
        <taxon>Flavobacteriaceae</taxon>
    </lineage>
</organism>
<dbReference type="AlphaFoldDB" id="A0A917HUD7"/>